<sequence length="944" mass="105751">MPELKKYLGKVYLWQYVPSLAGSVIFTLLFAIATAAVGYKMHKSKTRFCLPFFLGGVCEVLGYFFRALCYNATDSLPLNIMQALFLLLPPVFFAATLYMVYSRLVRAIGGESCSLISVRWTTRLFVLGDFLTFNIQGNGGGLLANEDLVHIGNIIVITGLIAQILLFLAFVACCVVFHRRFRVHLRQTSIPVAVRWEAYLNMLYFTSALILVRNIFRVVEFAMDKEGYLQQKEWPTFVFDSVLMLLVMVAFYMRYPDNLQPHSRDSAIELVPKDEPRSGEAGAIYQDAMRKADCKSQLTAAEVSSPHQTWLPQLLQMDPLSIISGCAGLISAIGSLSISINTFVRSCREARGDLDRVSRELHSLQTVLELIEQDAKDDTKPFPPTIQHHVSGIVTNCGSVVLEVETCIKKYGDGRIKSRAAWAINGQGDMEKLRSSLEAHKSALELALDMISLSLTKDIKADTTEIRNDTAAIKDDTTLILQEIAELQARLPDTAAAPNDYILQRFLEDMATYTETTLDVDLSHSDGMSSRALSTVDEHDKSATKSPQYSLPIIGPQDPAMLVASQSPDSSNPRSGFRNVIHHPAAPESYDHGHYHWSGSTREDIPHRPKGPGPASSFPNYSYDKEVVLGSDLQASGPPQQVELSNHAPSQPHQPQQMPYRILSAPPTQSNEEDIMISPSETQELGCNVQRWRGHVALDIPAPVKILNLVPHSPPPHQDEFTHTRFSLITCSPRAFAPRNYAFRPALCNPPRQIQFLLVIQLNPNDKYFISRWNLIHDSIRYAQLNLGRSGTLPEFWKEVVVHIHLGHGTQWGARTVDHPLNVLECIGAKQTTNTNILNIASKYLYEQVDESSSTIGGRKIHAVISEVWSFPHSENFEKLVLNNHSILSSYDRPAFLSEQSAPKHQFKFCLHRILLKRDQYLIGPKTIFHGHMPSTKPFKLNMS</sequence>
<keyword evidence="3" id="KW-1003">Cell membrane</keyword>
<feature type="transmembrane region" description="Helical" evidence="10">
    <location>
        <begin position="236"/>
        <end position="255"/>
    </location>
</feature>
<protein>
    <recommendedName>
        <fullName evidence="2">chitin synthase</fullName>
        <ecNumber evidence="2">2.4.1.16</ecNumber>
    </recommendedName>
</protein>
<keyword evidence="4" id="KW-0328">Glycosyltransferase</keyword>
<evidence type="ECO:0000256" key="5">
    <source>
        <dbReference type="ARBA" id="ARBA00022692"/>
    </source>
</evidence>
<feature type="transmembrane region" description="Helical" evidence="10">
    <location>
        <begin position="80"/>
        <end position="101"/>
    </location>
</feature>
<accession>A0A8H5JZ33</accession>
<dbReference type="InterPro" id="IPR031348">
    <property type="entry name" value="PigL_N"/>
</dbReference>
<dbReference type="Pfam" id="PF17111">
    <property type="entry name" value="PigL_N"/>
    <property type="match status" value="1"/>
</dbReference>
<feature type="domain" description="Chitin synthase N-terminal" evidence="11">
    <location>
        <begin position="689"/>
        <end position="754"/>
    </location>
</feature>
<feature type="compositionally biased region" description="Polar residues" evidence="9">
    <location>
        <begin position="564"/>
        <end position="574"/>
    </location>
</feature>
<evidence type="ECO:0000256" key="3">
    <source>
        <dbReference type="ARBA" id="ARBA00022475"/>
    </source>
</evidence>
<dbReference type="Pfam" id="PF08407">
    <property type="entry name" value="Chitin_synth_1N"/>
    <property type="match status" value="1"/>
</dbReference>
<evidence type="ECO:0000256" key="2">
    <source>
        <dbReference type="ARBA" id="ARBA00012543"/>
    </source>
</evidence>
<dbReference type="AlphaFoldDB" id="A0A8H5JZ33"/>
<keyword evidence="6 10" id="KW-1133">Transmembrane helix</keyword>
<feature type="transmembrane region" description="Helical" evidence="10">
    <location>
        <begin position="320"/>
        <end position="340"/>
    </location>
</feature>
<dbReference type="InterPro" id="IPR013616">
    <property type="entry name" value="Chitin_synth_N"/>
</dbReference>
<evidence type="ECO:0000256" key="8">
    <source>
        <dbReference type="ARBA" id="ARBA00023180"/>
    </source>
</evidence>
<dbReference type="EC" id="2.4.1.16" evidence="2"/>
<evidence type="ECO:0000256" key="7">
    <source>
        <dbReference type="ARBA" id="ARBA00023136"/>
    </source>
</evidence>
<evidence type="ECO:0000313" key="14">
    <source>
        <dbReference type="Proteomes" id="UP000574317"/>
    </source>
</evidence>
<keyword evidence="7 10" id="KW-0472">Membrane</keyword>
<dbReference type="GO" id="GO:0004100">
    <property type="term" value="F:chitin synthase activity"/>
    <property type="evidence" value="ECO:0007669"/>
    <property type="project" value="UniProtKB-EC"/>
</dbReference>
<evidence type="ECO:0000259" key="11">
    <source>
        <dbReference type="Pfam" id="PF08407"/>
    </source>
</evidence>
<dbReference type="Proteomes" id="UP000574317">
    <property type="component" value="Unassembled WGS sequence"/>
</dbReference>
<comment type="caution">
    <text evidence="13">The sequence shown here is derived from an EMBL/GenBank/DDBJ whole genome shotgun (WGS) entry which is preliminary data.</text>
</comment>
<evidence type="ECO:0000256" key="1">
    <source>
        <dbReference type="ARBA" id="ARBA00004651"/>
    </source>
</evidence>
<evidence type="ECO:0000313" key="13">
    <source>
        <dbReference type="EMBL" id="KAF5563839.1"/>
    </source>
</evidence>
<dbReference type="GO" id="GO:0005886">
    <property type="term" value="C:plasma membrane"/>
    <property type="evidence" value="ECO:0007669"/>
    <property type="project" value="UniProtKB-SubCell"/>
</dbReference>
<dbReference type="EMBL" id="JAAOAO010000082">
    <property type="protein sequence ID" value="KAF5563839.1"/>
    <property type="molecule type" value="Genomic_DNA"/>
</dbReference>
<evidence type="ECO:0000256" key="10">
    <source>
        <dbReference type="SAM" id="Phobius"/>
    </source>
</evidence>
<evidence type="ECO:0000256" key="9">
    <source>
        <dbReference type="SAM" id="MobiDB-lite"/>
    </source>
</evidence>
<feature type="region of interest" description="Disordered" evidence="9">
    <location>
        <begin position="531"/>
        <end position="658"/>
    </location>
</feature>
<gene>
    <name evidence="13" type="ORF">FNAPI_2449</name>
</gene>
<evidence type="ECO:0000259" key="12">
    <source>
        <dbReference type="Pfam" id="PF17111"/>
    </source>
</evidence>
<dbReference type="InterPro" id="IPR007568">
    <property type="entry name" value="RTA1"/>
</dbReference>
<keyword evidence="14" id="KW-1185">Reference proteome</keyword>
<evidence type="ECO:0000256" key="4">
    <source>
        <dbReference type="ARBA" id="ARBA00022676"/>
    </source>
</evidence>
<feature type="transmembrane region" description="Helical" evidence="10">
    <location>
        <begin position="48"/>
        <end position="68"/>
    </location>
</feature>
<proteinExistence type="predicted"/>
<dbReference type="PANTHER" id="PTHR31465">
    <property type="entry name" value="PROTEIN RTA1-RELATED"/>
    <property type="match status" value="1"/>
</dbReference>
<feature type="transmembrane region" description="Helical" evidence="10">
    <location>
        <begin position="198"/>
        <end position="216"/>
    </location>
</feature>
<keyword evidence="4" id="KW-0808">Transferase</keyword>
<keyword evidence="5 10" id="KW-0812">Transmembrane</keyword>
<feature type="transmembrane region" description="Helical" evidence="10">
    <location>
        <begin position="20"/>
        <end position="39"/>
    </location>
</feature>
<dbReference type="PANTHER" id="PTHR31465:SF27">
    <property type="entry name" value="DOMAIN PROTEIN, PUTATIVE (AFU_ORTHOLOGUE AFUA_3G01030)-RELATED"/>
    <property type="match status" value="1"/>
</dbReference>
<evidence type="ECO:0000256" key="6">
    <source>
        <dbReference type="ARBA" id="ARBA00022989"/>
    </source>
</evidence>
<feature type="compositionally biased region" description="Polar residues" evidence="9">
    <location>
        <begin position="633"/>
        <end position="657"/>
    </location>
</feature>
<dbReference type="Pfam" id="PF04479">
    <property type="entry name" value="RTA1"/>
    <property type="match status" value="1"/>
</dbReference>
<reference evidence="13 14" key="1">
    <citation type="submission" date="2020-05" db="EMBL/GenBank/DDBJ databases">
        <title>Identification and distribution of gene clusters putatively required for synthesis of sphingolipid metabolism inhibitors in phylogenetically diverse species of the filamentous fungus Fusarium.</title>
        <authorList>
            <person name="Kim H.-S."/>
            <person name="Busman M."/>
            <person name="Brown D.W."/>
            <person name="Divon H."/>
            <person name="Uhlig S."/>
            <person name="Proctor R.H."/>
        </authorList>
    </citation>
    <scope>NUCLEOTIDE SEQUENCE [LARGE SCALE GENOMIC DNA]</scope>
    <source>
        <strain evidence="13 14">NRRL 25196</strain>
    </source>
</reference>
<keyword evidence="8" id="KW-0325">Glycoprotein</keyword>
<comment type="subcellular location">
    <subcellularLocation>
        <location evidence="1">Cell membrane</location>
        <topology evidence="1">Multi-pass membrane protein</topology>
    </subcellularLocation>
</comment>
<name>A0A8H5JZ33_9HYPO</name>
<feature type="transmembrane region" description="Helical" evidence="10">
    <location>
        <begin position="151"/>
        <end position="177"/>
    </location>
</feature>
<feature type="domain" description="Azaphilone pigments biosynthesis cluster protein L N-terminal" evidence="12">
    <location>
        <begin position="317"/>
        <end position="476"/>
    </location>
</feature>
<organism evidence="13 14">
    <name type="scientific">Fusarium napiforme</name>
    <dbReference type="NCBI Taxonomy" id="42672"/>
    <lineage>
        <taxon>Eukaryota</taxon>
        <taxon>Fungi</taxon>
        <taxon>Dikarya</taxon>
        <taxon>Ascomycota</taxon>
        <taxon>Pezizomycotina</taxon>
        <taxon>Sordariomycetes</taxon>
        <taxon>Hypocreomycetidae</taxon>
        <taxon>Hypocreales</taxon>
        <taxon>Nectriaceae</taxon>
        <taxon>Fusarium</taxon>
        <taxon>Fusarium fujikuroi species complex</taxon>
    </lineage>
</organism>